<keyword evidence="2" id="KW-1185">Reference proteome</keyword>
<dbReference type="Proteomes" id="UP000008553">
    <property type="component" value="Unassembled WGS sequence"/>
</dbReference>
<dbReference type="AlphaFoldDB" id="Q7RDT2"/>
<sequence length="74" mass="8937">MAYTFSYFFFFEKFNRNYFKTDITQIGIPNFMGVCFKTLTCILFIHICNQNMKYINNIAYEKEISFLSAMMKYS</sequence>
<dbReference type="PaxDb" id="73239-Q7RDT2"/>
<reference evidence="1 2" key="1">
    <citation type="journal article" date="2002" name="Nature">
        <title>Genome sequence and comparative analysis of the model rodent malaria parasite Plasmodium yoelii yoelii.</title>
        <authorList>
            <person name="Carlton J.M."/>
            <person name="Angiuoli S.V."/>
            <person name="Suh B.B."/>
            <person name="Kooij T.W."/>
            <person name="Pertea M."/>
            <person name="Silva J.C."/>
            <person name="Ermolaeva M.D."/>
            <person name="Allen J.E."/>
            <person name="Selengut J.D."/>
            <person name="Koo H.L."/>
            <person name="Peterson J.D."/>
            <person name="Pop M."/>
            <person name="Kosack D.S."/>
            <person name="Shumway M.F."/>
            <person name="Bidwell S.L."/>
            <person name="Shallom S.J."/>
            <person name="van Aken S.E."/>
            <person name="Riedmuller S.B."/>
            <person name="Feldblyum T.V."/>
            <person name="Cho J.K."/>
            <person name="Quackenbush J."/>
            <person name="Sedegah M."/>
            <person name="Shoaibi A."/>
            <person name="Cummings L.M."/>
            <person name="Florens L."/>
            <person name="Yates J.R."/>
            <person name="Raine J.D."/>
            <person name="Sinden R.E."/>
            <person name="Harris M.A."/>
            <person name="Cunningham D.A."/>
            <person name="Preiser P.R."/>
            <person name="Bergman L.W."/>
            <person name="Vaidya A.B."/>
            <person name="van Lin L.H."/>
            <person name="Janse C.J."/>
            <person name="Waters A.P."/>
            <person name="Smith H.O."/>
            <person name="White O.R."/>
            <person name="Salzberg S.L."/>
            <person name="Venter J.C."/>
            <person name="Fraser C.M."/>
            <person name="Hoffman S.L."/>
            <person name="Gardner M.J."/>
            <person name="Carucci D.J."/>
        </authorList>
    </citation>
    <scope>NUCLEOTIDE SEQUENCE [LARGE SCALE GENOMIC DNA]</scope>
    <source>
        <strain evidence="1 2">17XNL</strain>
    </source>
</reference>
<dbReference type="EMBL" id="AABL01001681">
    <property type="protein sequence ID" value="EAA17346.1"/>
    <property type="molecule type" value="Genomic_DNA"/>
</dbReference>
<dbReference type="InParanoid" id="Q7RDT2"/>
<comment type="caution">
    <text evidence="1">The sequence shown here is derived from an EMBL/GenBank/DDBJ whole genome shotgun (WGS) entry which is preliminary data.</text>
</comment>
<accession>Q7RDT2</accession>
<gene>
    <name evidence="1" type="ORF">PY05338</name>
</gene>
<name>Q7RDT2_PLAYO</name>
<protein>
    <submittedName>
        <fullName evidence="1">Uncharacterized protein</fullName>
    </submittedName>
</protein>
<organism evidence="1 2">
    <name type="scientific">Plasmodium yoelii yoelii</name>
    <dbReference type="NCBI Taxonomy" id="73239"/>
    <lineage>
        <taxon>Eukaryota</taxon>
        <taxon>Sar</taxon>
        <taxon>Alveolata</taxon>
        <taxon>Apicomplexa</taxon>
        <taxon>Aconoidasida</taxon>
        <taxon>Haemosporida</taxon>
        <taxon>Plasmodiidae</taxon>
        <taxon>Plasmodium</taxon>
        <taxon>Plasmodium (Vinckeia)</taxon>
    </lineage>
</organism>
<evidence type="ECO:0000313" key="1">
    <source>
        <dbReference type="EMBL" id="EAA17346.1"/>
    </source>
</evidence>
<evidence type="ECO:0000313" key="2">
    <source>
        <dbReference type="Proteomes" id="UP000008553"/>
    </source>
</evidence>
<proteinExistence type="predicted"/>